<dbReference type="Gene3D" id="2.60.98.20">
    <property type="entry name" value="Flagellar hook protein FlgE"/>
    <property type="match status" value="1"/>
</dbReference>
<dbReference type="NCBIfam" id="TIGR03506">
    <property type="entry name" value="FlgEFG_subfam"/>
    <property type="match status" value="1"/>
</dbReference>
<evidence type="ECO:0000259" key="8">
    <source>
        <dbReference type="Pfam" id="PF07559"/>
    </source>
</evidence>
<organism evidence="10 11">
    <name type="scientific">Thiorhodococcus minor</name>
    <dbReference type="NCBI Taxonomy" id="57489"/>
    <lineage>
        <taxon>Bacteria</taxon>
        <taxon>Pseudomonadati</taxon>
        <taxon>Pseudomonadota</taxon>
        <taxon>Gammaproteobacteria</taxon>
        <taxon>Chromatiales</taxon>
        <taxon>Chromatiaceae</taxon>
        <taxon>Thiorhodococcus</taxon>
    </lineage>
</organism>
<dbReference type="GO" id="GO:0009424">
    <property type="term" value="C:bacterial-type flagellum hook"/>
    <property type="evidence" value="ECO:0007669"/>
    <property type="project" value="TreeGrafter"/>
</dbReference>
<feature type="domain" description="Flagellar hook protein FlgE D2" evidence="8">
    <location>
        <begin position="170"/>
        <end position="331"/>
    </location>
</feature>
<dbReference type="GO" id="GO:0009425">
    <property type="term" value="C:bacterial-type flagellum basal body"/>
    <property type="evidence" value="ECO:0007669"/>
    <property type="project" value="UniProtKB-SubCell"/>
</dbReference>
<dbReference type="GO" id="GO:0071978">
    <property type="term" value="P:bacterial-type flagellum-dependent swarming motility"/>
    <property type="evidence" value="ECO:0007669"/>
    <property type="project" value="TreeGrafter"/>
</dbReference>
<sequence length="450" mass="48105">MPFRIGLSGLNAAAADLEVTGNNIANTGTVGFKESRAEFADIFAQAYGGISKTAIGSGVRLAATTQQFSQGNIEYTENALDLAINGEGFFVLNDSGERLYSRAGEFQVDRDGYVVNSAGQRLQVYPQKDDQTADESFTVGSLNDLQLPLNQESAALGTTRITTNVNLSSSATQPIDPATGEAFDAVDITNPDSYNWSTSLNVYDSEGAARTMTLYFVKNEDPLQWTVYAELDGMTPTPEPPVTPEGTFDITFDSNGNLDLESTERLQTLSFDLEQYSPINGATIGPLDPTTATETSPDGLGANPGDVIFDLSTITQYGSSYSVNDLTQDGYPNGTLTGVDVSQNGVVFARFTNGRSELLGQVAIANFKNPQGLQQLGENNWAQSYDSGDPVFGEPGDGRLGSIQSAALESSNVDLAEELVDLIQAQRNYQANAQTISTADEVTQTIINIR</sequence>
<feature type="domain" description="Flagellar basal body rod protein N-terminal" evidence="6">
    <location>
        <begin position="3"/>
        <end position="33"/>
    </location>
</feature>
<evidence type="ECO:0000313" key="10">
    <source>
        <dbReference type="EMBL" id="NEV60529.1"/>
    </source>
</evidence>
<evidence type="ECO:0000313" key="11">
    <source>
        <dbReference type="Proteomes" id="UP000483379"/>
    </source>
</evidence>
<dbReference type="RefSeq" id="WP_164450570.1">
    <property type="nucleotide sequence ID" value="NZ_JAAIJQ010000002.1"/>
</dbReference>
<keyword evidence="10" id="KW-0282">Flagellum</keyword>
<comment type="caution">
    <text evidence="10">The sequence shown here is derived from an EMBL/GenBank/DDBJ whole genome shotgun (WGS) entry which is preliminary data.</text>
</comment>
<gene>
    <name evidence="10" type="ORF">G3446_01250</name>
</gene>
<dbReference type="PANTHER" id="PTHR30435:SF1">
    <property type="entry name" value="FLAGELLAR HOOK PROTEIN FLGE"/>
    <property type="match status" value="1"/>
</dbReference>
<feature type="domain" description="Flagellar basal-body/hook protein C-terminal" evidence="7">
    <location>
        <begin position="404"/>
        <end position="449"/>
    </location>
</feature>
<dbReference type="SUPFAM" id="SSF117143">
    <property type="entry name" value="Flagellar hook protein flgE"/>
    <property type="match status" value="1"/>
</dbReference>
<name>A0A6M0JTF9_9GAMM</name>
<keyword evidence="10" id="KW-0969">Cilium</keyword>
<dbReference type="PANTHER" id="PTHR30435">
    <property type="entry name" value="FLAGELLAR PROTEIN"/>
    <property type="match status" value="1"/>
</dbReference>
<dbReference type="InterPro" id="IPR037058">
    <property type="entry name" value="Falgellar_hook_FlgE_sf"/>
</dbReference>
<evidence type="ECO:0000259" key="9">
    <source>
        <dbReference type="Pfam" id="PF22692"/>
    </source>
</evidence>
<evidence type="ECO:0000256" key="2">
    <source>
        <dbReference type="ARBA" id="ARBA00009677"/>
    </source>
</evidence>
<protein>
    <recommendedName>
        <fullName evidence="3 5">Flagellar hook protein FlgE</fullName>
    </recommendedName>
</protein>
<dbReference type="EMBL" id="JAAIJQ010000002">
    <property type="protein sequence ID" value="NEV60529.1"/>
    <property type="molecule type" value="Genomic_DNA"/>
</dbReference>
<dbReference type="Pfam" id="PF06429">
    <property type="entry name" value="Flg_bbr_C"/>
    <property type="match status" value="1"/>
</dbReference>
<dbReference type="InterPro" id="IPR011491">
    <property type="entry name" value="FlgE_D2"/>
</dbReference>
<keyword evidence="11" id="KW-1185">Reference proteome</keyword>
<evidence type="ECO:0000256" key="4">
    <source>
        <dbReference type="ARBA" id="ARBA00023143"/>
    </source>
</evidence>
<evidence type="ECO:0000256" key="3">
    <source>
        <dbReference type="ARBA" id="ARBA00019015"/>
    </source>
</evidence>
<dbReference type="Pfam" id="PF00460">
    <property type="entry name" value="Flg_bb_rod"/>
    <property type="match status" value="1"/>
</dbReference>
<dbReference type="InterPro" id="IPR001444">
    <property type="entry name" value="Flag_bb_rod_N"/>
</dbReference>
<dbReference type="NCBIfam" id="NF004238">
    <property type="entry name" value="PRK05682.1-1"/>
    <property type="match status" value="1"/>
</dbReference>
<comment type="function">
    <text evidence="5">A flexible structure which links the flagellar filament to the drive apparatus in the basal body.</text>
</comment>
<dbReference type="Proteomes" id="UP000483379">
    <property type="component" value="Unassembled WGS sequence"/>
</dbReference>
<keyword evidence="4 5" id="KW-0975">Bacterial flagellum</keyword>
<dbReference type="InterPro" id="IPR037925">
    <property type="entry name" value="FlgE/F/G-like"/>
</dbReference>
<proteinExistence type="inferred from homology"/>
<comment type="subcellular location">
    <subcellularLocation>
        <location evidence="1 5">Bacterial flagellum basal body</location>
    </subcellularLocation>
</comment>
<evidence type="ECO:0000256" key="5">
    <source>
        <dbReference type="RuleBase" id="RU362116"/>
    </source>
</evidence>
<dbReference type="Pfam" id="PF07559">
    <property type="entry name" value="FlgE_D2"/>
    <property type="match status" value="1"/>
</dbReference>
<comment type="similarity">
    <text evidence="2 5">Belongs to the flagella basal body rod proteins family.</text>
</comment>
<evidence type="ECO:0000259" key="6">
    <source>
        <dbReference type="Pfam" id="PF00460"/>
    </source>
</evidence>
<accession>A0A6M0JTF9</accession>
<feature type="domain" description="Flagellar hook protein FlgE/F/G-like D1" evidence="9">
    <location>
        <begin position="83"/>
        <end position="144"/>
    </location>
</feature>
<dbReference type="InterPro" id="IPR053967">
    <property type="entry name" value="LlgE_F_G-like_D1"/>
</dbReference>
<keyword evidence="10" id="KW-0966">Cell projection</keyword>
<dbReference type="GO" id="GO:0005829">
    <property type="term" value="C:cytosol"/>
    <property type="evidence" value="ECO:0007669"/>
    <property type="project" value="TreeGrafter"/>
</dbReference>
<reference evidence="10 11" key="1">
    <citation type="submission" date="2020-02" db="EMBL/GenBank/DDBJ databases">
        <title>Genome sequences of Thiorhodococcus mannitoliphagus and Thiorhodococcus minor, purple sulfur photosynthetic bacteria in the gammaproteobacterial family, Chromatiaceae.</title>
        <authorList>
            <person name="Aviles F.A."/>
            <person name="Meyer T.E."/>
            <person name="Kyndt J.A."/>
        </authorList>
    </citation>
    <scope>NUCLEOTIDE SEQUENCE [LARGE SCALE GENOMIC DNA]</scope>
    <source>
        <strain evidence="10 11">DSM 11518</strain>
    </source>
</reference>
<dbReference type="AlphaFoldDB" id="A0A6M0JTF9"/>
<evidence type="ECO:0000259" key="7">
    <source>
        <dbReference type="Pfam" id="PF06429"/>
    </source>
</evidence>
<dbReference type="InterPro" id="IPR020013">
    <property type="entry name" value="Flagellar_FlgE/F/G"/>
</dbReference>
<dbReference type="Pfam" id="PF22692">
    <property type="entry name" value="LlgE_F_G_D1"/>
    <property type="match status" value="1"/>
</dbReference>
<dbReference type="InterPro" id="IPR010930">
    <property type="entry name" value="Flg_bb/hook_C_dom"/>
</dbReference>
<evidence type="ECO:0000256" key="1">
    <source>
        <dbReference type="ARBA" id="ARBA00004117"/>
    </source>
</evidence>